<reference evidence="12" key="1">
    <citation type="submission" date="2016-11" db="UniProtKB">
        <authorList>
            <consortium name="WormBaseParasite"/>
        </authorList>
    </citation>
    <scope>IDENTIFICATION</scope>
</reference>
<dbReference type="InterPro" id="IPR013088">
    <property type="entry name" value="Znf_NHR/GATA"/>
</dbReference>
<keyword evidence="9" id="KW-0539">Nucleus</keyword>
<evidence type="ECO:0000313" key="12">
    <source>
        <dbReference type="WBParaSite" id="Hba_07236"/>
    </source>
</evidence>
<evidence type="ECO:0000256" key="8">
    <source>
        <dbReference type="ARBA" id="ARBA00023170"/>
    </source>
</evidence>
<dbReference type="SUPFAM" id="SSF57716">
    <property type="entry name" value="Glucocorticoid receptor-like (DNA-binding domain)"/>
    <property type="match status" value="1"/>
</dbReference>
<evidence type="ECO:0000256" key="4">
    <source>
        <dbReference type="ARBA" id="ARBA00022833"/>
    </source>
</evidence>
<dbReference type="PANTHER" id="PTHR47519">
    <property type="entry name" value="NUCLEAR HORMONE RECEPTOR FAMILY MEMBER NHR-31-RELATED"/>
    <property type="match status" value="1"/>
</dbReference>
<feature type="domain" description="Nuclear receptor" evidence="10">
    <location>
        <begin position="1"/>
        <end position="63"/>
    </location>
</feature>
<evidence type="ECO:0000256" key="3">
    <source>
        <dbReference type="ARBA" id="ARBA00022771"/>
    </source>
</evidence>
<keyword evidence="2" id="KW-0479">Metal-binding</keyword>
<keyword evidence="7" id="KW-0804">Transcription</keyword>
<dbReference type="Gene3D" id="3.30.50.10">
    <property type="entry name" value="Erythroid Transcription Factor GATA-1, subunit A"/>
    <property type="match status" value="1"/>
</dbReference>
<keyword evidence="4" id="KW-0862">Zinc</keyword>
<dbReference type="PRINTS" id="PR00047">
    <property type="entry name" value="STROIDFINGER"/>
</dbReference>
<keyword evidence="6" id="KW-0238">DNA-binding</keyword>
<dbReference type="InterPro" id="IPR052496">
    <property type="entry name" value="Orphan_Nuclear_Rcpt"/>
</dbReference>
<dbReference type="GO" id="GO:0005634">
    <property type="term" value="C:nucleus"/>
    <property type="evidence" value="ECO:0007669"/>
    <property type="project" value="UniProtKB-SubCell"/>
</dbReference>
<protein>
    <submittedName>
        <fullName evidence="12">Nuclear receptor domain-containing protein</fullName>
    </submittedName>
</protein>
<name>A0A1I7WQ68_HETBA</name>
<dbReference type="GO" id="GO:0000978">
    <property type="term" value="F:RNA polymerase II cis-regulatory region sequence-specific DNA binding"/>
    <property type="evidence" value="ECO:0007669"/>
    <property type="project" value="InterPro"/>
</dbReference>
<dbReference type="SMART" id="SM00399">
    <property type="entry name" value="ZnF_C4"/>
    <property type="match status" value="1"/>
</dbReference>
<evidence type="ECO:0000259" key="10">
    <source>
        <dbReference type="PROSITE" id="PS51030"/>
    </source>
</evidence>
<dbReference type="GO" id="GO:0008270">
    <property type="term" value="F:zinc ion binding"/>
    <property type="evidence" value="ECO:0007669"/>
    <property type="project" value="UniProtKB-KW"/>
</dbReference>
<keyword evidence="8" id="KW-0675">Receptor</keyword>
<proteinExistence type="predicted"/>
<evidence type="ECO:0000256" key="7">
    <source>
        <dbReference type="ARBA" id="ARBA00023163"/>
    </source>
</evidence>
<evidence type="ECO:0000256" key="5">
    <source>
        <dbReference type="ARBA" id="ARBA00023015"/>
    </source>
</evidence>
<dbReference type="Pfam" id="PF00105">
    <property type="entry name" value="zf-C4"/>
    <property type="match status" value="1"/>
</dbReference>
<evidence type="ECO:0000256" key="6">
    <source>
        <dbReference type="ARBA" id="ARBA00023125"/>
    </source>
</evidence>
<dbReference type="GO" id="GO:0003700">
    <property type="term" value="F:DNA-binding transcription factor activity"/>
    <property type="evidence" value="ECO:0007669"/>
    <property type="project" value="InterPro"/>
</dbReference>
<evidence type="ECO:0000256" key="2">
    <source>
        <dbReference type="ARBA" id="ARBA00022723"/>
    </source>
</evidence>
<evidence type="ECO:0000313" key="11">
    <source>
        <dbReference type="Proteomes" id="UP000095283"/>
    </source>
</evidence>
<organism evidence="11 12">
    <name type="scientific">Heterorhabditis bacteriophora</name>
    <name type="common">Entomopathogenic nematode worm</name>
    <dbReference type="NCBI Taxonomy" id="37862"/>
    <lineage>
        <taxon>Eukaryota</taxon>
        <taxon>Metazoa</taxon>
        <taxon>Ecdysozoa</taxon>
        <taxon>Nematoda</taxon>
        <taxon>Chromadorea</taxon>
        <taxon>Rhabditida</taxon>
        <taxon>Rhabditina</taxon>
        <taxon>Rhabditomorpha</taxon>
        <taxon>Strongyloidea</taxon>
        <taxon>Heterorhabditidae</taxon>
        <taxon>Heterorhabditis</taxon>
    </lineage>
</organism>
<evidence type="ECO:0000256" key="1">
    <source>
        <dbReference type="ARBA" id="ARBA00004123"/>
    </source>
</evidence>
<dbReference type="WBParaSite" id="Hba_07236">
    <property type="protein sequence ID" value="Hba_07236"/>
    <property type="gene ID" value="Hba_07236"/>
</dbReference>
<dbReference type="InterPro" id="IPR001628">
    <property type="entry name" value="Znf_hrmn_rcpt"/>
</dbReference>
<dbReference type="PROSITE" id="PS51030">
    <property type="entry name" value="NUCLEAR_REC_DBD_2"/>
    <property type="match status" value="1"/>
</dbReference>
<sequence>MHYGAIACVGCKGFFRRALMKADQLECQAHGNCPISVDQRTSCRSCRFQKCLYAGMKPEGTFLLHQKNNIRNINKLFI</sequence>
<keyword evidence="3" id="KW-0863">Zinc-finger</keyword>
<accession>A0A1I7WQ68</accession>
<keyword evidence="11" id="KW-1185">Reference proteome</keyword>
<evidence type="ECO:0000256" key="9">
    <source>
        <dbReference type="ARBA" id="ARBA00023242"/>
    </source>
</evidence>
<comment type="subcellular location">
    <subcellularLocation>
        <location evidence="1">Nucleus</location>
    </subcellularLocation>
</comment>
<dbReference type="AlphaFoldDB" id="A0A1I7WQ68"/>
<keyword evidence="5" id="KW-0805">Transcription regulation</keyword>
<dbReference type="Proteomes" id="UP000095283">
    <property type="component" value="Unplaced"/>
</dbReference>
<dbReference type="PANTHER" id="PTHR47519:SF3">
    <property type="entry name" value="NUCLEAR HORMONE RECEPTOR FAMILY MEMBER NHR-5"/>
    <property type="match status" value="1"/>
</dbReference>
<dbReference type="InterPro" id="IPR049636">
    <property type="entry name" value="HNF4-like_DBD"/>
</dbReference>
<dbReference type="CDD" id="cd06960">
    <property type="entry name" value="NR_DBD_HNF4A"/>
    <property type="match status" value="1"/>
</dbReference>